<dbReference type="GO" id="GO:0006355">
    <property type="term" value="P:regulation of DNA-templated transcription"/>
    <property type="evidence" value="ECO:0007669"/>
    <property type="project" value="InterPro"/>
</dbReference>
<dbReference type="InterPro" id="IPR039420">
    <property type="entry name" value="WalR-like"/>
</dbReference>
<dbReference type="InterPro" id="IPR016032">
    <property type="entry name" value="Sig_transdc_resp-reg_C-effctor"/>
</dbReference>
<dbReference type="Gene3D" id="3.40.50.300">
    <property type="entry name" value="P-loop containing nucleotide triphosphate hydrolases"/>
    <property type="match status" value="1"/>
</dbReference>
<dbReference type="PROSITE" id="PS50043">
    <property type="entry name" value="HTH_LUXR_2"/>
    <property type="match status" value="1"/>
</dbReference>
<dbReference type="SMART" id="SM00421">
    <property type="entry name" value="HTH_LUXR"/>
    <property type="match status" value="1"/>
</dbReference>
<evidence type="ECO:0000256" key="1">
    <source>
        <dbReference type="ARBA" id="ARBA00023125"/>
    </source>
</evidence>
<dbReference type="SUPFAM" id="SSF48452">
    <property type="entry name" value="TPR-like"/>
    <property type="match status" value="1"/>
</dbReference>
<gene>
    <name evidence="3" type="ORF">SAMN06295981_0119</name>
</gene>
<keyword evidence="4" id="KW-1185">Reference proteome</keyword>
<proteinExistence type="predicted"/>
<name>A0A1X7HVX5_9CORY</name>
<evidence type="ECO:0000313" key="3">
    <source>
        <dbReference type="EMBL" id="SMG06144.1"/>
    </source>
</evidence>
<keyword evidence="1" id="KW-0238">DNA-binding</keyword>
<dbReference type="InterPro" id="IPR041664">
    <property type="entry name" value="AAA_16"/>
</dbReference>
<dbReference type="AlphaFoldDB" id="A0A1X7HVX5"/>
<evidence type="ECO:0000313" key="4">
    <source>
        <dbReference type="Proteomes" id="UP000193309"/>
    </source>
</evidence>
<dbReference type="STRING" id="1610489.SAMN06295981_0119"/>
<dbReference type="InterPro" id="IPR036388">
    <property type="entry name" value="WH-like_DNA-bd_sf"/>
</dbReference>
<dbReference type="PANTHER" id="PTHR43214">
    <property type="entry name" value="TWO-COMPONENT RESPONSE REGULATOR"/>
    <property type="match status" value="1"/>
</dbReference>
<reference evidence="4" key="1">
    <citation type="submission" date="2017-04" db="EMBL/GenBank/DDBJ databases">
        <authorList>
            <person name="Varghese N."/>
            <person name="Submissions S."/>
        </authorList>
    </citation>
    <scope>NUCLEOTIDE SEQUENCE [LARGE SCALE GENOMIC DNA]</scope>
    <source>
        <strain evidence="4">VDS</strain>
    </source>
</reference>
<dbReference type="Gene3D" id="1.10.10.10">
    <property type="entry name" value="Winged helix-like DNA-binding domain superfamily/Winged helix DNA-binding domain"/>
    <property type="match status" value="1"/>
</dbReference>
<protein>
    <submittedName>
        <fullName evidence="3">Regulatory protein, luxR family</fullName>
    </submittedName>
</protein>
<dbReference type="CDD" id="cd06170">
    <property type="entry name" value="LuxR_C_like"/>
    <property type="match status" value="1"/>
</dbReference>
<accession>A0A1X7HVX5</accession>
<feature type="domain" description="HTH luxR-type" evidence="2">
    <location>
        <begin position="827"/>
        <end position="891"/>
    </location>
</feature>
<dbReference type="Pfam" id="PF00196">
    <property type="entry name" value="GerE"/>
    <property type="match status" value="1"/>
</dbReference>
<dbReference type="Gene3D" id="1.25.40.10">
    <property type="entry name" value="Tetratricopeptide repeat domain"/>
    <property type="match status" value="1"/>
</dbReference>
<organism evidence="3 4">
    <name type="scientific">Corynebacterium pollutisoli</name>
    <dbReference type="NCBI Taxonomy" id="1610489"/>
    <lineage>
        <taxon>Bacteria</taxon>
        <taxon>Bacillati</taxon>
        <taxon>Actinomycetota</taxon>
        <taxon>Actinomycetes</taxon>
        <taxon>Mycobacteriales</taxon>
        <taxon>Corynebacteriaceae</taxon>
        <taxon>Corynebacterium</taxon>
    </lineage>
</organism>
<dbReference type="Proteomes" id="UP000193309">
    <property type="component" value="Unassembled WGS sequence"/>
</dbReference>
<dbReference type="SUPFAM" id="SSF52540">
    <property type="entry name" value="P-loop containing nucleoside triphosphate hydrolases"/>
    <property type="match status" value="1"/>
</dbReference>
<dbReference type="PANTHER" id="PTHR43214:SF42">
    <property type="entry name" value="TRANSCRIPTIONAL REGULATORY PROTEIN DESR"/>
    <property type="match status" value="1"/>
</dbReference>
<dbReference type="PRINTS" id="PR00038">
    <property type="entry name" value="HTHLUXR"/>
</dbReference>
<dbReference type="InterPro" id="IPR027417">
    <property type="entry name" value="P-loop_NTPase"/>
</dbReference>
<dbReference type="CDD" id="cd00009">
    <property type="entry name" value="AAA"/>
    <property type="match status" value="1"/>
</dbReference>
<dbReference type="InterPro" id="IPR000792">
    <property type="entry name" value="Tscrpt_reg_LuxR_C"/>
</dbReference>
<sequence>MGIVYSSHNLGSQQTSGKILRTVVDEATDLEPGGGLLFLITGPIGSGKSSLVKEIARSLPGWSGIRVSALSWHADNEGDLLSHILNRAENREAVDSLTELVDREGARTAIIIDDAHWADVTSLRALVEATRRLREGRVAVILTASDKDDASEDLPMTRLREMADHAVTLAPLDVEDVSALALSSIGAHLSPLAAAELRDLTGGRPGRIQEVLQAAPADHWRLSNPQIPVPKPWRAALERRTRGLEVDAVLAAVAILPGTGTGSPDLIRFLADDLDGSLLDAAVAADLLELLPNADDPVIRFTHPTDRAVIRSTTGPSQVTRLHRRAAQYHRAQNNLDSALIHEALGTEGTDDATARQLAERGEQLGAAGQWLDAADAFTLAAKVASHPDVSHDQHLNSIEALIAAADIPRARLHAGTLSRVVRDVKVDSMRSYLALHEGRRSEAVSLIDRAWDTLEETRSTDAAMRTRVASRKVLVHLANWEPEKVVHWAGVTDDWAPETSPTRIEAQYISMIGRSALTRSIPPDVPLPGETPTLAQRRNMAAGWIHLVHDDPVAARRYLQFNPGNEGSERISLWMDGWLARTLFILGEYREAERTVERGLARAERFGIRFLEPILLWTGAQIAAYRGDRELARSYVNRLTFSHDAFVIQRIPSAMCRLLIGGIEGDVSGMNRAGETLVNIAQETDISQPGFWPWEDVYAQHLVLAGRIDDADEITSIAEERASESGIGSLHAKLAVPRAGILMQRGDIEGGIRRFEEAIELIETLTMPTYQARILYEYGRVLRRLGRRRQADESFARAGDVFAAMGATEFVNRCNRERRAGGLGTRTTGAGGLTPQEEEIAKLVAEGATNREVARELFLSSKTVEYHLTRVYRKLGVRTRNELPRVLDEL</sequence>
<dbReference type="SUPFAM" id="SSF46894">
    <property type="entry name" value="C-terminal effector domain of the bipartite response regulators"/>
    <property type="match status" value="1"/>
</dbReference>
<dbReference type="PROSITE" id="PS00622">
    <property type="entry name" value="HTH_LUXR_1"/>
    <property type="match status" value="1"/>
</dbReference>
<dbReference type="GO" id="GO:0003677">
    <property type="term" value="F:DNA binding"/>
    <property type="evidence" value="ECO:0007669"/>
    <property type="project" value="UniProtKB-KW"/>
</dbReference>
<dbReference type="InterPro" id="IPR003593">
    <property type="entry name" value="AAA+_ATPase"/>
</dbReference>
<dbReference type="SMART" id="SM00382">
    <property type="entry name" value="AAA"/>
    <property type="match status" value="1"/>
</dbReference>
<dbReference type="Pfam" id="PF13191">
    <property type="entry name" value="AAA_16"/>
    <property type="match status" value="1"/>
</dbReference>
<evidence type="ECO:0000259" key="2">
    <source>
        <dbReference type="PROSITE" id="PS50043"/>
    </source>
</evidence>
<dbReference type="InterPro" id="IPR011990">
    <property type="entry name" value="TPR-like_helical_dom_sf"/>
</dbReference>
<dbReference type="EMBL" id="FXAR01000001">
    <property type="protein sequence ID" value="SMG06144.1"/>
    <property type="molecule type" value="Genomic_DNA"/>
</dbReference>